<accession>A0A261RYP8</accession>
<evidence type="ECO:0000259" key="4">
    <source>
        <dbReference type="PROSITE" id="PS50885"/>
    </source>
</evidence>
<dbReference type="RefSeq" id="WP_094854244.1">
    <property type="nucleotide sequence ID" value="NZ_NEVM01000005.1"/>
</dbReference>
<gene>
    <name evidence="6" type="ORF">CAL29_16885</name>
</gene>
<reference evidence="7" key="1">
    <citation type="submission" date="2017-05" db="EMBL/GenBank/DDBJ databases">
        <title>Complete and WGS of Bordetella genogroups.</title>
        <authorList>
            <person name="Spilker T."/>
            <person name="Lipuma J."/>
        </authorList>
    </citation>
    <scope>NUCLEOTIDE SEQUENCE [LARGE SCALE GENOMIC DNA]</scope>
    <source>
        <strain evidence="7">AU16122</strain>
    </source>
</reference>
<comment type="caution">
    <text evidence="6">The sequence shown here is derived from an EMBL/GenBank/DDBJ whole genome shotgun (WGS) entry which is preliminary data.</text>
</comment>
<evidence type="ECO:0000259" key="3">
    <source>
        <dbReference type="PROSITE" id="PS50883"/>
    </source>
</evidence>
<feature type="domain" description="HAMP" evidence="4">
    <location>
        <begin position="177"/>
        <end position="222"/>
    </location>
</feature>
<dbReference type="InterPro" id="IPR001633">
    <property type="entry name" value="EAL_dom"/>
</dbReference>
<dbReference type="InterPro" id="IPR042461">
    <property type="entry name" value="LapD_MoxY_peri_C"/>
</dbReference>
<dbReference type="InterPro" id="IPR035919">
    <property type="entry name" value="EAL_sf"/>
</dbReference>
<dbReference type="Pfam" id="PF16448">
    <property type="entry name" value="LapD_MoxY_N"/>
    <property type="match status" value="1"/>
</dbReference>
<dbReference type="EMBL" id="NEVM01000005">
    <property type="protein sequence ID" value="OZI29802.1"/>
    <property type="molecule type" value="Genomic_DNA"/>
</dbReference>
<evidence type="ECO:0000256" key="1">
    <source>
        <dbReference type="SAM" id="Coils"/>
    </source>
</evidence>
<feature type="domain" description="GGDEF" evidence="5">
    <location>
        <begin position="270"/>
        <end position="405"/>
    </location>
</feature>
<dbReference type="SMART" id="SM00267">
    <property type="entry name" value="GGDEF"/>
    <property type="match status" value="1"/>
</dbReference>
<dbReference type="InterPro" id="IPR000160">
    <property type="entry name" value="GGDEF_dom"/>
</dbReference>
<dbReference type="InterPro" id="IPR032244">
    <property type="entry name" value="LapD_MoxY_N"/>
</dbReference>
<dbReference type="PROSITE" id="PS50887">
    <property type="entry name" value="GGDEF"/>
    <property type="match status" value="1"/>
</dbReference>
<evidence type="ECO:0000313" key="6">
    <source>
        <dbReference type="EMBL" id="OZI29802.1"/>
    </source>
</evidence>
<feature type="transmembrane region" description="Helical" evidence="2">
    <location>
        <begin position="150"/>
        <end position="169"/>
    </location>
</feature>
<dbReference type="Gene3D" id="6.20.270.20">
    <property type="entry name" value="LapD/MoxY periplasmic domain"/>
    <property type="match status" value="1"/>
</dbReference>
<sequence length="649" mass="70898">MSILRQLLLSITLAVVVILLGTLIFSVNAARDYLSGQLQVQSNDAAVSLALSLSQPANSDRITQDLLVSALFDGGHFSLVKLTDPQGKVLISRSSDAAAPVPGWFQRLVPLSAKSASHVVTDGWRQLGEVTLTATDIYAWETLWRNSLRMIMLVVGAGVLWALFAFALVRWIEKRLLAEVGEQMRAIGRGQWGQHLAPRVPELSGITDALNQTREQLRATAEEQNARIESLQIEVNQDPVTGLANRKYFINEFLRELDPELASTKDAATPGGHILVFRQRDLGAINRYMPREFVDQWLRTLVDRVRAMLDNMQVDNAVLARLNGSDFALLMPGCPAPKAIMVAERLRAELRAARIPVGEGGLCRWVQALADYAPGARVGDLLGRLDYALMRGESSGDDHVQLTSDDEPMLSANSESSWRQLITAGIERERFTLSLQPLSSLDGQLLRQEATLMLHGDDASEPIPARLFVPAAIRLDLSADCDIQALRLALSWLMMNPGELTIRLSMPSLGHQNFLLQLERMLAEKRAQAGRLLLEIDAHALVERHAEVAALCRVAAQTGARVGVRRLAQQFNALSQLHNLQLAYVKLGGGFVGGMAQSIGSQQLTVSVLETARALNIAVYAEDVPDAVTRNILANLGIEIMSGPGVAAA</sequence>
<evidence type="ECO:0000313" key="7">
    <source>
        <dbReference type="Proteomes" id="UP000216020"/>
    </source>
</evidence>
<feature type="domain" description="EAL" evidence="3">
    <location>
        <begin position="415"/>
        <end position="649"/>
    </location>
</feature>
<dbReference type="GO" id="GO:0071111">
    <property type="term" value="F:cyclic-guanylate-specific phosphodiesterase activity"/>
    <property type="evidence" value="ECO:0007669"/>
    <property type="project" value="InterPro"/>
</dbReference>
<keyword evidence="1" id="KW-0175">Coiled coil</keyword>
<dbReference type="Pfam" id="PF00990">
    <property type="entry name" value="GGDEF"/>
    <property type="match status" value="1"/>
</dbReference>
<keyword evidence="2" id="KW-0472">Membrane</keyword>
<dbReference type="SMART" id="SM00052">
    <property type="entry name" value="EAL"/>
    <property type="match status" value="1"/>
</dbReference>
<dbReference type="PROSITE" id="PS50885">
    <property type="entry name" value="HAMP"/>
    <property type="match status" value="1"/>
</dbReference>
<proteinExistence type="predicted"/>
<keyword evidence="2" id="KW-0812">Transmembrane</keyword>
<evidence type="ECO:0000256" key="2">
    <source>
        <dbReference type="SAM" id="Phobius"/>
    </source>
</evidence>
<dbReference type="InterPro" id="IPR050706">
    <property type="entry name" value="Cyclic-di-GMP_PDE-like"/>
</dbReference>
<dbReference type="PROSITE" id="PS50883">
    <property type="entry name" value="EAL"/>
    <property type="match status" value="1"/>
</dbReference>
<dbReference type="Pfam" id="PF00563">
    <property type="entry name" value="EAL"/>
    <property type="match status" value="1"/>
</dbReference>
<dbReference type="InterPro" id="IPR029787">
    <property type="entry name" value="Nucleotide_cyclase"/>
</dbReference>
<dbReference type="GO" id="GO:0016020">
    <property type="term" value="C:membrane"/>
    <property type="evidence" value="ECO:0007669"/>
    <property type="project" value="InterPro"/>
</dbReference>
<feature type="coiled-coil region" evidence="1">
    <location>
        <begin position="207"/>
        <end position="234"/>
    </location>
</feature>
<dbReference type="InterPro" id="IPR043128">
    <property type="entry name" value="Rev_trsase/Diguanyl_cyclase"/>
</dbReference>
<keyword evidence="2" id="KW-1133">Transmembrane helix</keyword>
<dbReference type="GO" id="GO:0007165">
    <property type="term" value="P:signal transduction"/>
    <property type="evidence" value="ECO:0007669"/>
    <property type="project" value="InterPro"/>
</dbReference>
<dbReference type="PANTHER" id="PTHR33121">
    <property type="entry name" value="CYCLIC DI-GMP PHOSPHODIESTERASE PDEF"/>
    <property type="match status" value="1"/>
</dbReference>
<dbReference type="PANTHER" id="PTHR33121:SF79">
    <property type="entry name" value="CYCLIC DI-GMP PHOSPHODIESTERASE PDED-RELATED"/>
    <property type="match status" value="1"/>
</dbReference>
<organism evidence="6 7">
    <name type="scientific">Bordetella genomosp. 10</name>
    <dbReference type="NCBI Taxonomy" id="1416804"/>
    <lineage>
        <taxon>Bacteria</taxon>
        <taxon>Pseudomonadati</taxon>
        <taxon>Pseudomonadota</taxon>
        <taxon>Betaproteobacteria</taxon>
        <taxon>Burkholderiales</taxon>
        <taxon>Alcaligenaceae</taxon>
        <taxon>Bordetella</taxon>
    </lineage>
</organism>
<protein>
    <submittedName>
        <fullName evidence="6">GGDEF domain-containing protein</fullName>
    </submittedName>
</protein>
<dbReference type="SUPFAM" id="SSF55073">
    <property type="entry name" value="Nucleotide cyclase"/>
    <property type="match status" value="1"/>
</dbReference>
<name>A0A261RYP8_9BORD</name>
<keyword evidence="7" id="KW-1185">Reference proteome</keyword>
<dbReference type="Gene3D" id="3.30.70.270">
    <property type="match status" value="1"/>
</dbReference>
<dbReference type="Gene3D" id="3.20.20.450">
    <property type="entry name" value="EAL domain"/>
    <property type="match status" value="1"/>
</dbReference>
<dbReference type="InterPro" id="IPR003660">
    <property type="entry name" value="HAMP_dom"/>
</dbReference>
<dbReference type="Proteomes" id="UP000216020">
    <property type="component" value="Unassembled WGS sequence"/>
</dbReference>
<evidence type="ECO:0000259" key="5">
    <source>
        <dbReference type="PROSITE" id="PS50887"/>
    </source>
</evidence>
<dbReference type="SUPFAM" id="SSF141868">
    <property type="entry name" value="EAL domain-like"/>
    <property type="match status" value="1"/>
</dbReference>
<dbReference type="OrthoDB" id="5894408at2"/>
<dbReference type="AlphaFoldDB" id="A0A261RYP8"/>
<dbReference type="Gene3D" id="3.30.110.200">
    <property type="match status" value="1"/>
</dbReference>